<keyword evidence="13" id="KW-1185">Reference proteome</keyword>
<evidence type="ECO:0000256" key="7">
    <source>
        <dbReference type="ARBA" id="ARBA00023027"/>
    </source>
</evidence>
<dbReference type="InterPro" id="IPR003694">
    <property type="entry name" value="NAD_synthase"/>
</dbReference>
<dbReference type="NCBIfam" id="TIGR00552">
    <property type="entry name" value="nadE"/>
    <property type="match status" value="1"/>
</dbReference>
<comment type="catalytic activity">
    <reaction evidence="8 10">
        <text>deamido-NAD(+) + NH4(+) + ATP = AMP + diphosphate + NAD(+) + H(+)</text>
        <dbReference type="Rhea" id="RHEA:21188"/>
        <dbReference type="ChEBI" id="CHEBI:15378"/>
        <dbReference type="ChEBI" id="CHEBI:28938"/>
        <dbReference type="ChEBI" id="CHEBI:30616"/>
        <dbReference type="ChEBI" id="CHEBI:33019"/>
        <dbReference type="ChEBI" id="CHEBI:57540"/>
        <dbReference type="ChEBI" id="CHEBI:58437"/>
        <dbReference type="ChEBI" id="CHEBI:456215"/>
        <dbReference type="EC" id="6.3.1.5"/>
    </reaction>
</comment>
<dbReference type="Gene3D" id="3.40.50.620">
    <property type="entry name" value="HUPs"/>
    <property type="match status" value="1"/>
</dbReference>
<dbReference type="PANTHER" id="PTHR23090:SF9">
    <property type="entry name" value="GLUTAMINE-DEPENDENT NAD(+) SYNTHETASE"/>
    <property type="match status" value="1"/>
</dbReference>
<evidence type="ECO:0000256" key="1">
    <source>
        <dbReference type="ARBA" id="ARBA00005859"/>
    </source>
</evidence>
<comment type="pathway">
    <text evidence="8">Cofactor biosynthesis; NAD(+) biosynthesis; NAD(+) from deamido-NAD(+) (ammonia route): step 1/1.</text>
</comment>
<dbReference type="InterPro" id="IPR022310">
    <property type="entry name" value="NAD/GMP_synthase"/>
</dbReference>
<feature type="binding site" evidence="8">
    <location>
        <position position="136"/>
    </location>
    <ligand>
        <name>ATP</name>
        <dbReference type="ChEBI" id="CHEBI:30616"/>
    </ligand>
</feature>
<comment type="similarity">
    <text evidence="1 8 9">Belongs to the NAD synthetase family.</text>
</comment>
<feature type="binding site" evidence="8">
    <location>
        <position position="33"/>
    </location>
    <ligand>
        <name>Mg(2+)</name>
        <dbReference type="ChEBI" id="CHEBI:18420"/>
    </ligand>
</feature>
<dbReference type="GO" id="GO:0009435">
    <property type="term" value="P:NAD+ biosynthetic process"/>
    <property type="evidence" value="ECO:0007669"/>
    <property type="project" value="UniProtKB-UniRule"/>
</dbReference>
<feature type="binding site" evidence="8">
    <location>
        <position position="165"/>
    </location>
    <ligand>
        <name>ATP</name>
        <dbReference type="ChEBI" id="CHEBI:30616"/>
    </ligand>
</feature>
<reference evidence="12 13" key="1">
    <citation type="submission" date="2018-04" db="EMBL/GenBank/DDBJ databases">
        <title>Novel Campyloabacter and Helicobacter Species and Strains.</title>
        <authorList>
            <person name="Mannion A.J."/>
            <person name="Shen Z."/>
            <person name="Fox J.G."/>
        </authorList>
    </citation>
    <scope>NUCLEOTIDE SEQUENCE [LARGE SCALE GENOMIC DNA]</scope>
    <source>
        <strain evidence="12 13">MIT 98-6070</strain>
    </source>
</reference>
<dbReference type="RefSeq" id="WP_104700550.1">
    <property type="nucleotide sequence ID" value="NZ_FZPP01000038.1"/>
</dbReference>
<evidence type="ECO:0000256" key="10">
    <source>
        <dbReference type="RuleBase" id="RU003812"/>
    </source>
</evidence>
<dbReference type="FunFam" id="3.40.50.620:FF:000106">
    <property type="entry name" value="Glutamine-dependent NAD(+) synthetase"/>
    <property type="match status" value="1"/>
</dbReference>
<dbReference type="InterPro" id="IPR014729">
    <property type="entry name" value="Rossmann-like_a/b/a_fold"/>
</dbReference>
<feature type="binding site" evidence="8">
    <location>
        <begin position="27"/>
        <end position="34"/>
    </location>
    <ligand>
        <name>ATP</name>
        <dbReference type="ChEBI" id="CHEBI:30616"/>
    </ligand>
</feature>
<feature type="binding site" description="in other chain" evidence="8">
    <location>
        <position position="116"/>
    </location>
    <ligand>
        <name>deamido-NAD(+)</name>
        <dbReference type="ChEBI" id="CHEBI:58437"/>
        <note>ligand shared between two neighboring subunits</note>
    </ligand>
</feature>
<comment type="subunit">
    <text evidence="8">Homodimer.</text>
</comment>
<gene>
    <name evidence="8" type="primary">nadE</name>
    <name evidence="12" type="ORF">CQA63_07165</name>
</gene>
<dbReference type="InterPro" id="IPR022926">
    <property type="entry name" value="NH(3)-dep_NAD(+)_synth"/>
</dbReference>
<dbReference type="CDD" id="cd00553">
    <property type="entry name" value="NAD_synthase"/>
    <property type="match status" value="1"/>
</dbReference>
<keyword evidence="5 8" id="KW-0067">ATP-binding</keyword>
<dbReference type="GO" id="GO:0004359">
    <property type="term" value="F:glutaminase activity"/>
    <property type="evidence" value="ECO:0007669"/>
    <property type="project" value="InterPro"/>
</dbReference>
<evidence type="ECO:0000256" key="3">
    <source>
        <dbReference type="ARBA" id="ARBA00022723"/>
    </source>
</evidence>
<dbReference type="HAMAP" id="MF_00193">
    <property type="entry name" value="NadE_ammonia_dep"/>
    <property type="match status" value="1"/>
</dbReference>
<keyword evidence="7 8" id="KW-0520">NAD</keyword>
<protein>
    <recommendedName>
        <fullName evidence="8 10">NH(3)-dependent NAD(+) synthetase</fullName>
        <ecNumber evidence="8 10">6.3.1.5</ecNumber>
    </recommendedName>
</protein>
<keyword evidence="6 8" id="KW-0460">Magnesium</keyword>
<evidence type="ECO:0000256" key="5">
    <source>
        <dbReference type="ARBA" id="ARBA00022840"/>
    </source>
</evidence>
<dbReference type="NCBIfam" id="NF010587">
    <property type="entry name" value="PRK13980.1"/>
    <property type="match status" value="1"/>
</dbReference>
<accession>A0A3D8I2J5</accession>
<dbReference type="EC" id="6.3.1.5" evidence="8 10"/>
<evidence type="ECO:0000259" key="11">
    <source>
        <dbReference type="Pfam" id="PF02540"/>
    </source>
</evidence>
<dbReference type="GO" id="GO:0008795">
    <property type="term" value="F:NAD+ synthase activity"/>
    <property type="evidence" value="ECO:0007669"/>
    <property type="project" value="UniProtKB-UniRule"/>
</dbReference>
<dbReference type="UniPathway" id="UPA00253">
    <property type="reaction ID" value="UER00333"/>
</dbReference>
<evidence type="ECO:0000256" key="9">
    <source>
        <dbReference type="RuleBase" id="RU003811"/>
    </source>
</evidence>
<dbReference type="AlphaFoldDB" id="A0A3D8I2J5"/>
<proteinExistence type="inferred from homology"/>
<evidence type="ECO:0000256" key="4">
    <source>
        <dbReference type="ARBA" id="ARBA00022741"/>
    </source>
</evidence>
<dbReference type="Proteomes" id="UP000256599">
    <property type="component" value="Unassembled WGS sequence"/>
</dbReference>
<evidence type="ECO:0000256" key="6">
    <source>
        <dbReference type="ARBA" id="ARBA00022842"/>
    </source>
</evidence>
<dbReference type="GO" id="GO:0046872">
    <property type="term" value="F:metal ion binding"/>
    <property type="evidence" value="ECO:0007669"/>
    <property type="project" value="UniProtKB-KW"/>
</dbReference>
<dbReference type="EMBL" id="NXLR01000014">
    <property type="protein sequence ID" value="RDU59307.1"/>
    <property type="molecule type" value="Genomic_DNA"/>
</dbReference>
<name>A0A3D8I2J5_9HELI</name>
<evidence type="ECO:0000313" key="12">
    <source>
        <dbReference type="EMBL" id="RDU59307.1"/>
    </source>
</evidence>
<feature type="domain" description="NAD/GMP synthase" evidence="11">
    <location>
        <begin position="5"/>
        <end position="263"/>
    </location>
</feature>
<comment type="caution">
    <text evidence="12">The sequence shown here is derived from an EMBL/GenBank/DDBJ whole genome shotgun (WGS) entry which is preliminary data.</text>
</comment>
<dbReference type="Pfam" id="PF02540">
    <property type="entry name" value="NAD_synthase"/>
    <property type="match status" value="1"/>
</dbReference>
<keyword evidence="2 8" id="KW-0436">Ligase</keyword>
<dbReference type="GO" id="GO:0005737">
    <property type="term" value="C:cytoplasm"/>
    <property type="evidence" value="ECO:0007669"/>
    <property type="project" value="InterPro"/>
</dbReference>
<evidence type="ECO:0000256" key="2">
    <source>
        <dbReference type="ARBA" id="ARBA00022598"/>
    </source>
</evidence>
<dbReference type="OrthoDB" id="9799210at2"/>
<comment type="function">
    <text evidence="8">Catalyzes the ATP-dependent amidation of deamido-NAD to form NAD. Uses ammonia as a nitrogen source.</text>
</comment>
<feature type="binding site" evidence="8">
    <location>
        <position position="187"/>
    </location>
    <ligand>
        <name>ATP</name>
        <dbReference type="ChEBI" id="CHEBI:30616"/>
    </ligand>
</feature>
<dbReference type="PANTHER" id="PTHR23090">
    <property type="entry name" value="NH 3 /GLUTAMINE-DEPENDENT NAD + SYNTHETASE"/>
    <property type="match status" value="1"/>
</dbReference>
<dbReference type="SUPFAM" id="SSF52402">
    <property type="entry name" value="Adenine nucleotide alpha hydrolases-like"/>
    <property type="match status" value="1"/>
</dbReference>
<feature type="binding site" evidence="8">
    <location>
        <position position="141"/>
    </location>
    <ligand>
        <name>Mg(2+)</name>
        <dbReference type="ChEBI" id="CHEBI:18420"/>
    </ligand>
</feature>
<evidence type="ECO:0000313" key="13">
    <source>
        <dbReference type="Proteomes" id="UP000256599"/>
    </source>
</evidence>
<evidence type="ECO:0000256" key="8">
    <source>
        <dbReference type="HAMAP-Rule" id="MF_00193"/>
    </source>
</evidence>
<keyword evidence="4 8" id="KW-0547">Nucleotide-binding</keyword>
<comment type="caution">
    <text evidence="8">Lacks conserved residue(s) required for the propagation of feature annotation.</text>
</comment>
<sequence length="272" mass="30362">MDSFIKDCTHFIQEQCALRGFKKVVLGLSGGVDSAVVAYLATLALGKNNVKTLLMPSMSSAQSHFDDALTLATLLDLEHKIIKLQPFQAAYMQNVDSYREREDMAQKLAMGNFCARMRMALLYDYASAQNALVLGTSNKSELLLGYGTIFGDLACALNPIGNLYKTQIFALAQKLSVPENIVRKMPSADLFANQSDEGDLGYSYSEIDNFLRAFVKLEGLRGEQEVHIRPHIKEALKREGFAEEMIESLSPRIWNNAFKRAMPLIFKGDFIL</sequence>
<dbReference type="GO" id="GO:0003952">
    <property type="term" value="F:NAD+ synthase (glutamine-hydrolyzing) activity"/>
    <property type="evidence" value="ECO:0007669"/>
    <property type="project" value="InterPro"/>
</dbReference>
<dbReference type="GO" id="GO:0005524">
    <property type="term" value="F:ATP binding"/>
    <property type="evidence" value="ECO:0007669"/>
    <property type="project" value="UniProtKB-UniRule"/>
</dbReference>
<organism evidence="12 13">
    <name type="scientific">Helicobacter marmotae</name>
    <dbReference type="NCBI Taxonomy" id="152490"/>
    <lineage>
        <taxon>Bacteria</taxon>
        <taxon>Pseudomonadati</taxon>
        <taxon>Campylobacterota</taxon>
        <taxon>Epsilonproteobacteria</taxon>
        <taxon>Campylobacterales</taxon>
        <taxon>Helicobacteraceae</taxon>
        <taxon>Helicobacter</taxon>
    </lineage>
</organism>
<keyword evidence="3 8" id="KW-0479">Metal-binding</keyword>